<feature type="transmembrane region" description="Helical" evidence="2">
    <location>
        <begin position="227"/>
        <end position="251"/>
    </location>
</feature>
<evidence type="ECO:0000313" key="3">
    <source>
        <dbReference type="EMBL" id="KAF9760180.1"/>
    </source>
</evidence>
<dbReference type="Proteomes" id="UP000616885">
    <property type="component" value="Unassembled WGS sequence"/>
</dbReference>
<gene>
    <name evidence="3" type="ORF">IM811_001874</name>
</gene>
<dbReference type="AlphaFoldDB" id="A0A8H7NPY3"/>
<feature type="region of interest" description="Disordered" evidence="1">
    <location>
        <begin position="196"/>
        <end position="218"/>
    </location>
</feature>
<keyword evidence="2" id="KW-0812">Transmembrane</keyword>
<evidence type="ECO:0000256" key="2">
    <source>
        <dbReference type="SAM" id="Phobius"/>
    </source>
</evidence>
<keyword evidence="2" id="KW-1133">Transmembrane helix</keyword>
<accession>A0A8H7NPY3</accession>
<reference evidence="3" key="1">
    <citation type="submission" date="2020-10" db="EMBL/GenBank/DDBJ databases">
        <title>High-Quality Genome Resource of Clonostachys rosea strain S41 by Oxford Nanopore Long-Read Sequencing.</title>
        <authorList>
            <person name="Wang H."/>
        </authorList>
    </citation>
    <scope>NUCLEOTIDE SEQUENCE</scope>
    <source>
        <strain evidence="3">S41</strain>
    </source>
</reference>
<keyword evidence="2" id="KW-0472">Membrane</keyword>
<evidence type="ECO:0000256" key="1">
    <source>
        <dbReference type="SAM" id="MobiDB-lite"/>
    </source>
</evidence>
<feature type="compositionally biased region" description="Low complexity" evidence="1">
    <location>
        <begin position="283"/>
        <end position="292"/>
    </location>
</feature>
<evidence type="ECO:0000313" key="4">
    <source>
        <dbReference type="Proteomes" id="UP000616885"/>
    </source>
</evidence>
<sequence length="342" mass="37270">MSLEFVVPNREIGRVERLFKMRLSSFLRMEARTLLFALLLLVIHVSAEVPDPTITEAPSTFELVARQNSRSSNFLGFTVDSTGGYDRITCGSGSTFAISSTWGRMCAHVGPGFTYKLSKQLDAHLRYRLSPVSRELARVRLPFHIQRPRRPGTIYKSRLCKGPESHSLLSNNYWLSLLNSDRNNEIICVENYTPTTAATSSENPTSSETDSIADDVNEPLPQPPASLAWIAGPIVGGIAGLVIIGLLVWIITLLRRRSAARQDAAITPAGPQQSAQVEKFVAASPNPTASQPSPAPPYTSPRPSQWTYSAELPATRVSSPPTELAGSGQWGNELSGDAVRRG</sequence>
<organism evidence="3 4">
    <name type="scientific">Bionectria ochroleuca</name>
    <name type="common">Gliocladium roseum</name>
    <dbReference type="NCBI Taxonomy" id="29856"/>
    <lineage>
        <taxon>Eukaryota</taxon>
        <taxon>Fungi</taxon>
        <taxon>Dikarya</taxon>
        <taxon>Ascomycota</taxon>
        <taxon>Pezizomycotina</taxon>
        <taxon>Sordariomycetes</taxon>
        <taxon>Hypocreomycetidae</taxon>
        <taxon>Hypocreales</taxon>
        <taxon>Bionectriaceae</taxon>
        <taxon>Clonostachys</taxon>
    </lineage>
</organism>
<protein>
    <submittedName>
        <fullName evidence="3">Uncharacterized protein</fullName>
    </submittedName>
</protein>
<feature type="compositionally biased region" description="Polar residues" evidence="1">
    <location>
        <begin position="196"/>
        <end position="210"/>
    </location>
</feature>
<dbReference type="EMBL" id="JADCTT010000001">
    <property type="protein sequence ID" value="KAF9760180.1"/>
    <property type="molecule type" value="Genomic_DNA"/>
</dbReference>
<comment type="caution">
    <text evidence="3">The sequence shown here is derived from an EMBL/GenBank/DDBJ whole genome shotgun (WGS) entry which is preliminary data.</text>
</comment>
<proteinExistence type="predicted"/>
<feature type="region of interest" description="Disordered" evidence="1">
    <location>
        <begin position="283"/>
        <end position="342"/>
    </location>
</feature>
<name>A0A8H7NPY3_BIOOC</name>